<comment type="caution">
    <text evidence="1">The sequence shown here is derived from an EMBL/GenBank/DDBJ whole genome shotgun (WGS) entry which is preliminary data.</text>
</comment>
<dbReference type="RefSeq" id="WP_135361661.1">
    <property type="nucleotide sequence ID" value="NZ_RWJZ01000016.1"/>
</dbReference>
<dbReference type="AlphaFoldDB" id="A0A4Z0HKS6"/>
<name>A0A4Z0HKS6_MYCPR</name>
<evidence type="ECO:0000313" key="1">
    <source>
        <dbReference type="EMBL" id="TGB37905.1"/>
    </source>
</evidence>
<accession>A0A4Z0HKS6</accession>
<reference evidence="1 2" key="1">
    <citation type="submission" date="2018-12" db="EMBL/GenBank/DDBJ databases">
        <title>Draft genome sequences of Mycolicibacterium peregrinum isolated from a pig with lymphadenitis and from soil on the same Japanese pig farm.</title>
        <authorList>
            <person name="Komatsu T."/>
            <person name="Ohya K."/>
            <person name="Sawai K."/>
            <person name="Odoi J.O."/>
            <person name="Otsu K."/>
            <person name="Ota A."/>
            <person name="Ito T."/>
            <person name="Kawai M."/>
            <person name="Maruyama F."/>
        </authorList>
    </citation>
    <scope>NUCLEOTIDE SEQUENCE [LARGE SCALE GENOMIC DNA]</scope>
    <source>
        <strain evidence="1 2">138</strain>
    </source>
</reference>
<dbReference type="Proteomes" id="UP000297792">
    <property type="component" value="Unassembled WGS sequence"/>
</dbReference>
<dbReference type="InterPro" id="IPR021678">
    <property type="entry name" value="DUF3263"/>
</dbReference>
<sequence length="81" mass="9610">MATLNDLEQRMLDLEREDWSTSPGGKELAIRERLGLRVMRYYQLLNRLITTEAALAYDPITVNRLLRIRDRRHEAREKARA</sequence>
<keyword evidence="2" id="KW-1185">Reference proteome</keyword>
<dbReference type="EMBL" id="RWKA01000018">
    <property type="protein sequence ID" value="TGB37905.1"/>
    <property type="molecule type" value="Genomic_DNA"/>
</dbReference>
<evidence type="ECO:0000313" key="2">
    <source>
        <dbReference type="Proteomes" id="UP000297792"/>
    </source>
</evidence>
<protein>
    <submittedName>
        <fullName evidence="1">DUF3263 domain-containing protein</fullName>
    </submittedName>
</protein>
<dbReference type="Pfam" id="PF11662">
    <property type="entry name" value="DUF3263"/>
    <property type="match status" value="1"/>
</dbReference>
<organism evidence="1 2">
    <name type="scientific">Mycolicibacterium peregrinum</name>
    <name type="common">Mycobacterium peregrinum</name>
    <dbReference type="NCBI Taxonomy" id="43304"/>
    <lineage>
        <taxon>Bacteria</taxon>
        <taxon>Bacillati</taxon>
        <taxon>Actinomycetota</taxon>
        <taxon>Actinomycetes</taxon>
        <taxon>Mycobacteriales</taxon>
        <taxon>Mycobacteriaceae</taxon>
        <taxon>Mycolicibacterium</taxon>
    </lineage>
</organism>
<proteinExistence type="predicted"/>
<gene>
    <name evidence="1" type="ORF">EJD98_25485</name>
</gene>